<evidence type="ECO:0000313" key="2">
    <source>
        <dbReference type="Proteomes" id="UP000705508"/>
    </source>
</evidence>
<accession>A0A938X9R1</accession>
<dbReference type="AlphaFoldDB" id="A0A938X9R1"/>
<sequence length="116" mass="12808">MNRFEKKRGRLHSVRPLLPILLFCAVIAAFLAGLSSVSASASEQEIRNLRGAVLRGAVQCYALEGFYPEDISYLEEHYHVAYDREKYVISYEAVGSNLMPDVTVIPLSGDGKGDVS</sequence>
<reference evidence="1" key="1">
    <citation type="submission" date="2020-08" db="EMBL/GenBank/DDBJ databases">
        <authorList>
            <person name="Cejkova D."/>
            <person name="Kubasova T."/>
            <person name="Jahodarova E."/>
            <person name="Rychlik I."/>
        </authorList>
    </citation>
    <scope>NUCLEOTIDE SEQUENCE</scope>
    <source>
        <strain evidence="1">An582</strain>
    </source>
</reference>
<gene>
    <name evidence="1" type="ORF">H6A20_05195</name>
</gene>
<reference evidence="1" key="2">
    <citation type="journal article" date="2021" name="Sci. Rep.">
        <title>The distribution of antibiotic resistance genes in chicken gut microbiota commensals.</title>
        <authorList>
            <person name="Juricova H."/>
            <person name="Matiasovicova J."/>
            <person name="Kubasova T."/>
            <person name="Cejkova D."/>
            <person name="Rychlik I."/>
        </authorList>
    </citation>
    <scope>NUCLEOTIDE SEQUENCE</scope>
    <source>
        <strain evidence="1">An582</strain>
    </source>
</reference>
<dbReference type="RefSeq" id="WP_204906084.1">
    <property type="nucleotide sequence ID" value="NZ_JACJKS010000005.1"/>
</dbReference>
<comment type="caution">
    <text evidence="1">The sequence shown here is derived from an EMBL/GenBank/DDBJ whole genome shotgun (WGS) entry which is preliminary data.</text>
</comment>
<dbReference type="Proteomes" id="UP000705508">
    <property type="component" value="Unassembled WGS sequence"/>
</dbReference>
<organism evidence="1 2">
    <name type="scientific">Mordavella massiliensis</name>
    <dbReference type="NCBI Taxonomy" id="1871024"/>
    <lineage>
        <taxon>Bacteria</taxon>
        <taxon>Bacillati</taxon>
        <taxon>Bacillota</taxon>
        <taxon>Clostridia</taxon>
        <taxon>Eubacteriales</taxon>
        <taxon>Clostridiaceae</taxon>
        <taxon>Mordavella</taxon>
    </lineage>
</organism>
<protein>
    <submittedName>
        <fullName evidence="1">Uncharacterized protein</fullName>
    </submittedName>
</protein>
<proteinExistence type="predicted"/>
<evidence type="ECO:0000313" key="1">
    <source>
        <dbReference type="EMBL" id="MBM6948060.1"/>
    </source>
</evidence>
<dbReference type="EMBL" id="JACJKS010000005">
    <property type="protein sequence ID" value="MBM6948060.1"/>
    <property type="molecule type" value="Genomic_DNA"/>
</dbReference>
<name>A0A938X9R1_9CLOT</name>